<dbReference type="Proteomes" id="UP000037460">
    <property type="component" value="Unassembled WGS sequence"/>
</dbReference>
<feature type="transmembrane region" description="Helical" evidence="2">
    <location>
        <begin position="237"/>
        <end position="255"/>
    </location>
</feature>
<comment type="caution">
    <text evidence="3">The sequence shown here is derived from an EMBL/GenBank/DDBJ whole genome shotgun (WGS) entry which is preliminary data.</text>
</comment>
<proteinExistence type="predicted"/>
<name>A0A0M0JTE3_9EUKA</name>
<organism evidence="3 4">
    <name type="scientific">Chrysochromulina tobinii</name>
    <dbReference type="NCBI Taxonomy" id="1460289"/>
    <lineage>
        <taxon>Eukaryota</taxon>
        <taxon>Haptista</taxon>
        <taxon>Haptophyta</taxon>
        <taxon>Prymnesiophyceae</taxon>
        <taxon>Prymnesiales</taxon>
        <taxon>Chrysochromulinaceae</taxon>
        <taxon>Chrysochromulina</taxon>
    </lineage>
</organism>
<evidence type="ECO:0000313" key="3">
    <source>
        <dbReference type="EMBL" id="KOO29790.1"/>
    </source>
</evidence>
<sequence>MELALATLVAATFQGRRLHRAYQLAVDKSMIARVHGAVLIGGAPAMIAVIFAPLTEGDLGLVAPSKWSPPPPVLFGGFGSRFRPSAPLRRFDAALDAKYQRHRRSATAAREVGSPEPRSPPRSPGGWAAPEFIQGHPAAFDAESLWRFTSRLRAHGESLDGWAAAVVEAADALDEAASLEAVMPSSPSPRVELASPRDEDVAGLLHWILLVLLALLTTIPAFVVWEESGRTLPHDEVILIGMVCLQIAFIVHGATL</sequence>
<feature type="non-terminal residue" evidence="3">
    <location>
        <position position="256"/>
    </location>
</feature>
<accession>A0A0M0JTE3</accession>
<evidence type="ECO:0000256" key="2">
    <source>
        <dbReference type="SAM" id="Phobius"/>
    </source>
</evidence>
<reference evidence="4" key="1">
    <citation type="journal article" date="2015" name="PLoS Genet.">
        <title>Genome Sequence and Transcriptome Analyses of Chrysochromulina tobin: Metabolic Tools for Enhanced Algal Fitness in the Prominent Order Prymnesiales (Haptophyceae).</title>
        <authorList>
            <person name="Hovde B.T."/>
            <person name="Deodato C.R."/>
            <person name="Hunsperger H.M."/>
            <person name="Ryken S.A."/>
            <person name="Yost W."/>
            <person name="Jha R.K."/>
            <person name="Patterson J."/>
            <person name="Monnat R.J. Jr."/>
            <person name="Barlow S.B."/>
            <person name="Starkenburg S.R."/>
            <person name="Cattolico R.A."/>
        </authorList>
    </citation>
    <scope>NUCLEOTIDE SEQUENCE</scope>
    <source>
        <strain evidence="4">CCMP291</strain>
    </source>
</reference>
<dbReference type="EMBL" id="JWZX01002356">
    <property type="protein sequence ID" value="KOO29790.1"/>
    <property type="molecule type" value="Genomic_DNA"/>
</dbReference>
<feature type="region of interest" description="Disordered" evidence="1">
    <location>
        <begin position="103"/>
        <end position="128"/>
    </location>
</feature>
<keyword evidence="2" id="KW-0812">Transmembrane</keyword>
<feature type="transmembrane region" description="Helical" evidence="2">
    <location>
        <begin position="204"/>
        <end position="225"/>
    </location>
</feature>
<evidence type="ECO:0000313" key="4">
    <source>
        <dbReference type="Proteomes" id="UP000037460"/>
    </source>
</evidence>
<protein>
    <submittedName>
        <fullName evidence="3">Uncharacterized protein</fullName>
    </submittedName>
</protein>
<evidence type="ECO:0000256" key="1">
    <source>
        <dbReference type="SAM" id="MobiDB-lite"/>
    </source>
</evidence>
<gene>
    <name evidence="3" type="ORF">Ctob_013104</name>
</gene>
<keyword evidence="2" id="KW-1133">Transmembrane helix</keyword>
<dbReference type="AlphaFoldDB" id="A0A0M0JTE3"/>
<keyword evidence="4" id="KW-1185">Reference proteome</keyword>
<keyword evidence="2" id="KW-0472">Membrane</keyword>